<accession>A0A8J4PPG1</accession>
<evidence type="ECO:0000256" key="3">
    <source>
        <dbReference type="SAM" id="SignalP"/>
    </source>
</evidence>
<proteinExistence type="predicted"/>
<keyword evidence="9" id="KW-1185">Reference proteome</keyword>
<feature type="domain" description="DUF7035" evidence="6">
    <location>
        <begin position="634"/>
        <end position="776"/>
    </location>
</feature>
<evidence type="ECO:0000313" key="8">
    <source>
        <dbReference type="EMBL" id="KAF2070371.1"/>
    </source>
</evidence>
<evidence type="ECO:0000259" key="4">
    <source>
        <dbReference type="Pfam" id="PF22933"/>
    </source>
</evidence>
<feature type="domain" description="DUF7034" evidence="5">
    <location>
        <begin position="785"/>
        <end position="904"/>
    </location>
</feature>
<dbReference type="EMBL" id="AJWJ01000501">
    <property type="protein sequence ID" value="KAF2070371.1"/>
    <property type="molecule type" value="Genomic_DNA"/>
</dbReference>
<evidence type="ECO:0000259" key="7">
    <source>
        <dbReference type="Pfam" id="PF24893"/>
    </source>
</evidence>
<evidence type="ECO:0000256" key="1">
    <source>
        <dbReference type="SAM" id="MobiDB-lite"/>
    </source>
</evidence>
<dbReference type="InterPro" id="IPR056645">
    <property type="entry name" value="DUF7743"/>
</dbReference>
<sequence>MRCTNIILVLLLLLPYSYAITFKNLTAPDENGYGTNNCIFSFKVLLEDPDDSEISVLQSSTTNPTFNNYILDFQMPHKYVYTLSTNIISRGSGTLDFIAKNAVSQETFSIDYVCELRPTTFDIEFFTPKFEYYGDQVLPYPSIFFKVKNFLLAKAPTIKATINSNDAVSSPTITQLGTNIFQLYVQFNQTSPWNDIFNDVSVQISYSQSGPGTPFDIVLESFLKNYPSQILDISNYRFNIDFKWNLTHSFFNLSTTDFGVFLRNINSYVIVPALVLGNKTSGLYYEPNVYDPIQEFRYLKQIDKIESISNTSPPPLSPSEFIVLIQDGNINLNETTNIISLYLNCNGSIPQTNFRTTQYSYEMNTLIPQDSLFGIVEGNYKNYSKSIDFFIPQNSNTTFTFSQVNIFPYFYYSNATTNYRTTGLIDTIPPIINWYQYFYIGDYLILQLNIVDDLSGFSWFGNSFKPCTYGNIIQGTLLNGVYECIIDPKYGIPDISTFKVCDRVGNCAPFTLFGWNFPDTSKLDVSSISNITFEINSVDVSNQSINTKMFVFTNKTLHGLTPKMLIFPAAGSLLDVHYINAKYNDSKGCYVYPIHVHQNHITGPYLFSLNSIYFINFGSVFGKNAQLFINSKMGDAFAPIITNIEYPNGGDVFIKNDLLYTYIIWRVYIQDTINGFKDGEIIIQSSLDFVKYQFKLKPNSNNYLVSGDKYNGVYEFSIAVNSKCKDQQFRITDAKLFDQYGYVSYFNSSLQLNVQNPFLELLDNIEYFTTINTTCQYGNVENEAPTLVSFDFNPKVIDSTFSGILNDTNSRIVNFTFEVYDQSGIMINSLPKIYLSDNNFYFIDKASTLLFWNDTNAKYQCLFEIPYAFGFQSDIKVSLYGIVDNQSNIKGFSTTQLPVNTIQTLSTINMNISILSTTEFSSIGGVLNIFGKRFDTNDQVLIQDDRFNTISIETPFNSSLSFIMLENIKPLNMNIPFIYITIIRDNSTNIQYSNTFKVLLNDYISPPSSSSSSNSNNDSSSNSDTMNYSSDSYIPTNPPHSCLNDCNNNGECTPKGCICKQSFLGLDCSSEIIIVPPKINDTIPQTNFSIPSINNDQKTIVYYAVISVIGLNELDNNNNIISRYQFNQWIASNNSNSKYKNITNSTGYFYSTSLINTNDQSMTNLSVSIDYFNIQHSTNITFANQLITMNPYSLKYSINITNYQFKSSLNSLQLILSASIESNDNGNDECSSKEVGTTVESESEFVKMQINDYSLYGRFIKRGIIDNRIKLVTNSFLDSEYNSIDTKSKSQSFIGINIPYYTKLAQLDPDFSVLIDNRPASESVNSICSSKSKLSKAQLAGIIIGSVAFVSIVVISIVYYFYKKKQTNKLEKRLSQINKSINK</sequence>
<feature type="domain" description="ComC supersandwich" evidence="4">
    <location>
        <begin position="1106"/>
        <end position="1314"/>
    </location>
</feature>
<keyword evidence="3" id="KW-0732">Signal</keyword>
<gene>
    <name evidence="8" type="ORF">CYY_008314</name>
</gene>
<reference evidence="8" key="1">
    <citation type="submission" date="2020-01" db="EMBL/GenBank/DDBJ databases">
        <title>Development of genomics and gene disruption for Polysphondylium violaceum indicates a role for the polyketide synthase stlB in stalk morphogenesis.</title>
        <authorList>
            <person name="Narita B."/>
            <person name="Kawabe Y."/>
            <person name="Kin K."/>
            <person name="Saito T."/>
            <person name="Gibbs R."/>
            <person name="Kuspa A."/>
            <person name="Muzny D."/>
            <person name="Queller D."/>
            <person name="Richards S."/>
            <person name="Strassman J."/>
            <person name="Sucgang R."/>
            <person name="Worley K."/>
            <person name="Schaap P."/>
        </authorList>
    </citation>
    <scope>NUCLEOTIDE SEQUENCE</scope>
    <source>
        <strain evidence="8">QSvi11</strain>
    </source>
</reference>
<feature type="region of interest" description="Disordered" evidence="1">
    <location>
        <begin position="1006"/>
        <end position="1030"/>
    </location>
</feature>
<dbReference type="Pfam" id="PF22933">
    <property type="entry name" value="ComC_SSD"/>
    <property type="match status" value="1"/>
</dbReference>
<dbReference type="PANTHER" id="PTHR31378:SF29">
    <property type="entry name" value="EGF-LIKE DOMAIN-CONTAINING PROTEIN-RELATED"/>
    <property type="match status" value="1"/>
</dbReference>
<evidence type="ECO:0000259" key="6">
    <source>
        <dbReference type="Pfam" id="PF23034"/>
    </source>
</evidence>
<evidence type="ECO:0000259" key="5">
    <source>
        <dbReference type="Pfam" id="PF23033"/>
    </source>
</evidence>
<name>A0A8J4PPG1_9MYCE</name>
<keyword evidence="2" id="KW-0472">Membrane</keyword>
<feature type="domain" description="DUF7743" evidence="7">
    <location>
        <begin position="425"/>
        <end position="513"/>
    </location>
</feature>
<dbReference type="Pfam" id="PF23033">
    <property type="entry name" value="DUF7034"/>
    <property type="match status" value="1"/>
</dbReference>
<feature type="chain" id="PRO_5035229260" description="EGF-like domain-containing protein" evidence="3">
    <location>
        <begin position="20"/>
        <end position="1383"/>
    </location>
</feature>
<evidence type="ECO:0008006" key="10">
    <source>
        <dbReference type="Google" id="ProtNLM"/>
    </source>
</evidence>
<dbReference type="Pfam" id="PF24893">
    <property type="entry name" value="DUF7743"/>
    <property type="match status" value="1"/>
</dbReference>
<feature type="signal peptide" evidence="3">
    <location>
        <begin position="1"/>
        <end position="19"/>
    </location>
</feature>
<evidence type="ECO:0000313" key="9">
    <source>
        <dbReference type="Proteomes" id="UP000695562"/>
    </source>
</evidence>
<dbReference type="Proteomes" id="UP000695562">
    <property type="component" value="Unassembled WGS sequence"/>
</dbReference>
<keyword evidence="2" id="KW-1133">Transmembrane helix</keyword>
<evidence type="ECO:0000256" key="2">
    <source>
        <dbReference type="SAM" id="Phobius"/>
    </source>
</evidence>
<dbReference type="InterPro" id="IPR055463">
    <property type="entry name" value="DUF7035"/>
</dbReference>
<dbReference type="InterPro" id="IPR055462">
    <property type="entry name" value="DUF7034"/>
</dbReference>
<dbReference type="InterPro" id="IPR054484">
    <property type="entry name" value="ComC_SSD"/>
</dbReference>
<dbReference type="Pfam" id="PF23034">
    <property type="entry name" value="DUF7035"/>
    <property type="match status" value="1"/>
</dbReference>
<keyword evidence="2" id="KW-0812">Transmembrane</keyword>
<dbReference type="PANTHER" id="PTHR31378">
    <property type="entry name" value="EGF-LIKE DOMAIN-CONTAINING PROTEIN-RELATED-RELATED"/>
    <property type="match status" value="1"/>
</dbReference>
<feature type="transmembrane region" description="Helical" evidence="2">
    <location>
        <begin position="1339"/>
        <end position="1362"/>
    </location>
</feature>
<comment type="caution">
    <text evidence="8">The sequence shown here is derived from an EMBL/GenBank/DDBJ whole genome shotgun (WGS) entry which is preliminary data.</text>
</comment>
<protein>
    <recommendedName>
        <fullName evidence="10">EGF-like domain-containing protein</fullName>
    </recommendedName>
</protein>
<organism evidence="8 9">
    <name type="scientific">Polysphondylium violaceum</name>
    <dbReference type="NCBI Taxonomy" id="133409"/>
    <lineage>
        <taxon>Eukaryota</taxon>
        <taxon>Amoebozoa</taxon>
        <taxon>Evosea</taxon>
        <taxon>Eumycetozoa</taxon>
        <taxon>Dictyostelia</taxon>
        <taxon>Dictyosteliales</taxon>
        <taxon>Dictyosteliaceae</taxon>
        <taxon>Polysphondylium</taxon>
    </lineage>
</organism>